<feature type="transmembrane region" description="Helical" evidence="1">
    <location>
        <begin position="45"/>
        <end position="63"/>
    </location>
</feature>
<evidence type="ECO:0000256" key="1">
    <source>
        <dbReference type="SAM" id="Phobius"/>
    </source>
</evidence>
<organism evidence="2 3">
    <name type="scientific">Halogeometricum luteum</name>
    <dbReference type="NCBI Taxonomy" id="2950537"/>
    <lineage>
        <taxon>Archaea</taxon>
        <taxon>Methanobacteriati</taxon>
        <taxon>Methanobacteriota</taxon>
        <taxon>Stenosarchaea group</taxon>
        <taxon>Halobacteria</taxon>
        <taxon>Halobacteriales</taxon>
        <taxon>Haloferacaceae</taxon>
        <taxon>Halogeometricum</taxon>
    </lineage>
</organism>
<sequence>MPSFFDPGHGLLSSFDEVAVAAAAVVLFALVGAATEYFGDAKGGAVVGTLVGFVVLLVLWAPRVFAGEWHYAVVAGVPVAVFVYLYRGRRE</sequence>
<evidence type="ECO:0000313" key="3">
    <source>
        <dbReference type="Proteomes" id="UP001254813"/>
    </source>
</evidence>
<name>A0ABU2FZ73_9EURY</name>
<feature type="transmembrane region" description="Helical" evidence="1">
    <location>
        <begin position="69"/>
        <end position="86"/>
    </location>
</feature>
<keyword evidence="1" id="KW-1133">Transmembrane helix</keyword>
<comment type="caution">
    <text evidence="2">The sequence shown here is derived from an EMBL/GenBank/DDBJ whole genome shotgun (WGS) entry which is preliminary data.</text>
</comment>
<dbReference type="Proteomes" id="UP001254813">
    <property type="component" value="Unassembled WGS sequence"/>
</dbReference>
<reference evidence="2 3" key="1">
    <citation type="submission" date="2022-06" db="EMBL/GenBank/DDBJ databases">
        <title>Halogeometricum sp. a new haloarchaeum isolate from saline soil.</title>
        <authorList>
            <person name="Strakova D."/>
            <person name="Galisteo C."/>
            <person name="Sanchez-Porro C."/>
            <person name="Ventosa A."/>
        </authorList>
    </citation>
    <scope>NUCLEOTIDE SEQUENCE [LARGE SCALE GENOMIC DNA]</scope>
    <source>
        <strain evidence="3">S3BR25-2</strain>
    </source>
</reference>
<feature type="transmembrane region" description="Helical" evidence="1">
    <location>
        <begin position="20"/>
        <end position="38"/>
    </location>
</feature>
<gene>
    <name evidence="2" type="ORF">NDI79_06580</name>
</gene>
<proteinExistence type="predicted"/>
<keyword evidence="3" id="KW-1185">Reference proteome</keyword>
<accession>A0ABU2FZ73</accession>
<keyword evidence="1" id="KW-0812">Transmembrane</keyword>
<dbReference type="RefSeq" id="WP_310927691.1">
    <property type="nucleotide sequence ID" value="NZ_JAMQOQ010000002.1"/>
</dbReference>
<protein>
    <submittedName>
        <fullName evidence="2">Uncharacterized protein</fullName>
    </submittedName>
</protein>
<keyword evidence="1" id="KW-0472">Membrane</keyword>
<evidence type="ECO:0000313" key="2">
    <source>
        <dbReference type="EMBL" id="MDS0293835.1"/>
    </source>
</evidence>
<dbReference type="EMBL" id="JAMQOQ010000002">
    <property type="protein sequence ID" value="MDS0293835.1"/>
    <property type="molecule type" value="Genomic_DNA"/>
</dbReference>